<dbReference type="PROSITE" id="PS51891">
    <property type="entry name" value="CENP_V_GFA"/>
    <property type="match status" value="1"/>
</dbReference>
<evidence type="ECO:0000313" key="6">
    <source>
        <dbReference type="EMBL" id="KZT61409.1"/>
    </source>
</evidence>
<dbReference type="GO" id="GO:0016846">
    <property type="term" value="F:carbon-sulfur lyase activity"/>
    <property type="evidence" value="ECO:0007669"/>
    <property type="project" value="InterPro"/>
</dbReference>
<proteinExistence type="inferred from homology"/>
<keyword evidence="2" id="KW-0479">Metal-binding</keyword>
<reference evidence="6 7" key="1">
    <citation type="journal article" date="2016" name="Mol. Biol. Evol.">
        <title>Comparative Genomics of Early-Diverging Mushroom-Forming Fungi Provides Insights into the Origins of Lignocellulose Decay Capabilities.</title>
        <authorList>
            <person name="Nagy L.G."/>
            <person name="Riley R."/>
            <person name="Tritt A."/>
            <person name="Adam C."/>
            <person name="Daum C."/>
            <person name="Floudas D."/>
            <person name="Sun H."/>
            <person name="Yadav J.S."/>
            <person name="Pangilinan J."/>
            <person name="Larsson K.H."/>
            <person name="Matsuura K."/>
            <person name="Barry K."/>
            <person name="Labutti K."/>
            <person name="Kuo R."/>
            <person name="Ohm R.A."/>
            <person name="Bhattacharya S.S."/>
            <person name="Shirouzu T."/>
            <person name="Yoshinaga Y."/>
            <person name="Martin F.M."/>
            <person name="Grigoriev I.V."/>
            <person name="Hibbett D.S."/>
        </authorList>
    </citation>
    <scope>NUCLEOTIDE SEQUENCE [LARGE SCALE GENOMIC DNA]</scope>
    <source>
        <strain evidence="6 7">HHB12733</strain>
    </source>
</reference>
<dbReference type="PANTHER" id="PTHR33337:SF31">
    <property type="entry name" value="DUF636 DOMAIN PROTEIN (AFU_ORTHOLOGUE AFUA_2G12650)"/>
    <property type="match status" value="1"/>
</dbReference>
<dbReference type="OrthoDB" id="2212170at2759"/>
<comment type="similarity">
    <text evidence="1">Belongs to the Gfa family.</text>
</comment>
<organism evidence="6 7">
    <name type="scientific">Calocera cornea HHB12733</name>
    <dbReference type="NCBI Taxonomy" id="1353952"/>
    <lineage>
        <taxon>Eukaryota</taxon>
        <taxon>Fungi</taxon>
        <taxon>Dikarya</taxon>
        <taxon>Basidiomycota</taxon>
        <taxon>Agaricomycotina</taxon>
        <taxon>Dacrymycetes</taxon>
        <taxon>Dacrymycetales</taxon>
        <taxon>Dacrymycetaceae</taxon>
        <taxon>Calocera</taxon>
    </lineage>
</organism>
<evidence type="ECO:0000313" key="7">
    <source>
        <dbReference type="Proteomes" id="UP000076842"/>
    </source>
</evidence>
<evidence type="ECO:0000256" key="1">
    <source>
        <dbReference type="ARBA" id="ARBA00005495"/>
    </source>
</evidence>
<dbReference type="GO" id="GO:0046872">
    <property type="term" value="F:metal ion binding"/>
    <property type="evidence" value="ECO:0007669"/>
    <property type="project" value="UniProtKB-KW"/>
</dbReference>
<dbReference type="STRING" id="1353952.A0A165J5T1"/>
<dbReference type="InterPro" id="IPR011057">
    <property type="entry name" value="Mss4-like_sf"/>
</dbReference>
<keyword evidence="3" id="KW-0862">Zinc</keyword>
<feature type="domain" description="CENP-V/GFA" evidence="5">
    <location>
        <begin position="27"/>
        <end position="159"/>
    </location>
</feature>
<dbReference type="PANTHER" id="PTHR33337">
    <property type="entry name" value="GFA DOMAIN-CONTAINING PROTEIN"/>
    <property type="match status" value="1"/>
</dbReference>
<evidence type="ECO:0000256" key="3">
    <source>
        <dbReference type="ARBA" id="ARBA00022833"/>
    </source>
</evidence>
<dbReference type="Proteomes" id="UP000076842">
    <property type="component" value="Unassembled WGS sequence"/>
</dbReference>
<gene>
    <name evidence="6" type="ORF">CALCODRAFT_427707</name>
</gene>
<dbReference type="AlphaFoldDB" id="A0A165J5T1"/>
<dbReference type="Gene3D" id="3.90.1590.10">
    <property type="entry name" value="glutathione-dependent formaldehyde- activating enzyme (gfa)"/>
    <property type="match status" value="1"/>
</dbReference>
<dbReference type="InParanoid" id="A0A165J5T1"/>
<evidence type="ECO:0000256" key="4">
    <source>
        <dbReference type="ARBA" id="ARBA00023239"/>
    </source>
</evidence>
<keyword evidence="4" id="KW-0456">Lyase</keyword>
<name>A0A165J5T1_9BASI</name>
<accession>A0A165J5T1</accession>
<protein>
    <recommendedName>
        <fullName evidence="5">CENP-V/GFA domain-containing protein</fullName>
    </recommendedName>
</protein>
<dbReference type="EMBL" id="KV423923">
    <property type="protein sequence ID" value="KZT61409.1"/>
    <property type="molecule type" value="Genomic_DNA"/>
</dbReference>
<evidence type="ECO:0000259" key="5">
    <source>
        <dbReference type="PROSITE" id="PS51891"/>
    </source>
</evidence>
<keyword evidence="7" id="KW-1185">Reference proteome</keyword>
<dbReference type="SUPFAM" id="SSF51316">
    <property type="entry name" value="Mss4-like"/>
    <property type="match status" value="1"/>
</dbReference>
<dbReference type="Pfam" id="PF04828">
    <property type="entry name" value="GFA"/>
    <property type="match status" value="1"/>
</dbReference>
<sequence>MSLLPPATPTSGQPEAEAELLEPAPLFTGACLCRAVRFALLAPPERVGNCYCPDCQKNAGGPGQTYAICPNTSMRITDPQSLSRVYVVLKTGSGKSKEKHFCAGCGCTLWTVVATRPGARVVRVGLIDGGLQRLLPQVELFTSRRPGWIPPVPGADQWESAPPAPD</sequence>
<evidence type="ECO:0000256" key="2">
    <source>
        <dbReference type="ARBA" id="ARBA00022723"/>
    </source>
</evidence>
<dbReference type="InterPro" id="IPR006913">
    <property type="entry name" value="CENP-V/GFA"/>
</dbReference>